<dbReference type="Gene3D" id="2.20.100.10">
    <property type="entry name" value="Thrombospondin type-1 (TSP1) repeat"/>
    <property type="match status" value="4"/>
</dbReference>
<dbReference type="GO" id="GO:0031012">
    <property type="term" value="C:extracellular matrix"/>
    <property type="evidence" value="ECO:0007669"/>
    <property type="project" value="TreeGrafter"/>
</dbReference>
<feature type="non-terminal residue" evidence="6">
    <location>
        <position position="1"/>
    </location>
</feature>
<evidence type="ECO:0000256" key="3">
    <source>
        <dbReference type="ARBA" id="ARBA00022729"/>
    </source>
</evidence>
<reference evidence="8" key="1">
    <citation type="submission" date="2012-12" db="EMBL/GenBank/DDBJ databases">
        <authorList>
            <person name="Hellsten U."/>
            <person name="Grimwood J."/>
            <person name="Chapman J.A."/>
            <person name="Shapiro H."/>
            <person name="Aerts A."/>
            <person name="Otillar R.P."/>
            <person name="Terry A.Y."/>
            <person name="Boore J.L."/>
            <person name="Simakov O."/>
            <person name="Marletaz F."/>
            <person name="Cho S.-J."/>
            <person name="Edsinger-Gonzales E."/>
            <person name="Havlak P."/>
            <person name="Kuo D.-H."/>
            <person name="Larsson T."/>
            <person name="Lv J."/>
            <person name="Arendt D."/>
            <person name="Savage R."/>
            <person name="Osoegawa K."/>
            <person name="de Jong P."/>
            <person name="Lindberg D.R."/>
            <person name="Seaver E.C."/>
            <person name="Weisblat D.A."/>
            <person name="Putnam N.H."/>
            <person name="Grigoriev I.V."/>
            <person name="Rokhsar D.S."/>
        </authorList>
    </citation>
    <scope>NUCLEOTIDE SEQUENCE</scope>
    <source>
        <strain evidence="8">I ESC-2004</strain>
    </source>
</reference>
<evidence type="ECO:0000256" key="1">
    <source>
        <dbReference type="ARBA" id="ARBA00004613"/>
    </source>
</evidence>
<dbReference type="FunFam" id="2.20.100.10:FF:000005">
    <property type="entry name" value="ADAM metallopeptidase with thrombospondin type 1 motif 9"/>
    <property type="match status" value="2"/>
</dbReference>
<proteinExistence type="predicted"/>
<dbReference type="Pfam" id="PF05986">
    <property type="entry name" value="ADAMTS_spacer1"/>
    <property type="match status" value="1"/>
</dbReference>
<reference evidence="6 8" key="2">
    <citation type="journal article" date="2013" name="Nature">
        <title>Insights into bilaterian evolution from three spiralian genomes.</title>
        <authorList>
            <person name="Simakov O."/>
            <person name="Marletaz F."/>
            <person name="Cho S.J."/>
            <person name="Edsinger-Gonzales E."/>
            <person name="Havlak P."/>
            <person name="Hellsten U."/>
            <person name="Kuo D.H."/>
            <person name="Larsson T."/>
            <person name="Lv J."/>
            <person name="Arendt D."/>
            <person name="Savage R."/>
            <person name="Osoegawa K."/>
            <person name="de Jong P."/>
            <person name="Grimwood J."/>
            <person name="Chapman J.A."/>
            <person name="Shapiro H."/>
            <person name="Aerts A."/>
            <person name="Otillar R.P."/>
            <person name="Terry A.Y."/>
            <person name="Boore J.L."/>
            <person name="Grigoriev I.V."/>
            <person name="Lindberg D.R."/>
            <person name="Seaver E.C."/>
            <person name="Weisblat D.A."/>
            <person name="Putnam N.H."/>
            <person name="Rokhsar D.S."/>
        </authorList>
    </citation>
    <scope>NUCLEOTIDE SEQUENCE</scope>
    <source>
        <strain evidence="6 8">I ESC-2004</strain>
    </source>
</reference>
<evidence type="ECO:0000313" key="8">
    <source>
        <dbReference type="Proteomes" id="UP000014760"/>
    </source>
</evidence>
<dbReference type="PANTHER" id="PTHR13723:SF200">
    <property type="entry name" value="ADAM METALLOPEPTIDASE WITH THROMBOSPONDIN TYPE 1 MOTIF B, ISOFORM B"/>
    <property type="match status" value="1"/>
</dbReference>
<keyword evidence="3" id="KW-0732">Signal</keyword>
<accession>R7U005</accession>
<dbReference type="GO" id="GO:0030198">
    <property type="term" value="P:extracellular matrix organization"/>
    <property type="evidence" value="ECO:0007669"/>
    <property type="project" value="TreeGrafter"/>
</dbReference>
<dbReference type="STRING" id="283909.R7U005"/>
<evidence type="ECO:0000256" key="4">
    <source>
        <dbReference type="ARBA" id="ARBA00022737"/>
    </source>
</evidence>
<dbReference type="EMBL" id="AMQN01002279">
    <property type="status" value="NOT_ANNOTATED_CDS"/>
    <property type="molecule type" value="Genomic_DNA"/>
</dbReference>
<dbReference type="EnsemblMetazoa" id="CapteT143145">
    <property type="protein sequence ID" value="CapteP143145"/>
    <property type="gene ID" value="CapteG143145"/>
</dbReference>
<evidence type="ECO:0000259" key="5">
    <source>
        <dbReference type="Pfam" id="PF05986"/>
    </source>
</evidence>
<gene>
    <name evidence="6" type="ORF">CAPTEDRAFT_143145</name>
</gene>
<sequence length="355" mass="39573">LPPGYVEATVIPEGARNIRVEEVAEANNYLAIKSNKDKYYLNGGWYIQWSGDYQAAGTIIHYHRDGNKESFKAVGPLKEPLHIMLLFQSHNPGVNIEFTVPNENATDLRQPVFFWKYLDWTHCTLSCGGGKRYQRSEVVCAEKEAGLVDEVNCNRTTKPDDMQKTCNVHMCPAKWWVGPWQHCSSSCGTGVHQRTVLCIRTMGPDNQVALDDHECSKIPKPNEQDACHRKNPCPKPQWEAGPWSACSVTCGNGTQIRSVQCPDGVICNLETRPPSVQPCQHGPCWKWVSGPWGKCTANCGSGTQIRSVQCVDIATLKAASGCISEPRPTYHRECNTHKCKSTKCKFNHNAITLTL</sequence>
<dbReference type="InterPro" id="IPR050439">
    <property type="entry name" value="ADAMTS_ADAMTS-like"/>
</dbReference>
<dbReference type="EMBL" id="KB308810">
    <property type="protein sequence ID" value="ELT96535.1"/>
    <property type="molecule type" value="Genomic_DNA"/>
</dbReference>
<reference evidence="7" key="3">
    <citation type="submission" date="2015-06" db="UniProtKB">
        <authorList>
            <consortium name="EnsemblMetazoa"/>
        </authorList>
    </citation>
    <scope>IDENTIFICATION</scope>
</reference>
<dbReference type="Proteomes" id="UP000014760">
    <property type="component" value="Unassembled WGS sequence"/>
</dbReference>
<keyword evidence="2" id="KW-0964">Secreted</keyword>
<dbReference type="OrthoDB" id="412680at2759"/>
<dbReference type="OMA" id="PWEACST"/>
<keyword evidence="4" id="KW-0677">Repeat</keyword>
<dbReference type="SMART" id="SM00209">
    <property type="entry name" value="TSP1"/>
    <property type="match status" value="4"/>
</dbReference>
<organism evidence="6">
    <name type="scientific">Capitella teleta</name>
    <name type="common">Polychaete worm</name>
    <dbReference type="NCBI Taxonomy" id="283909"/>
    <lineage>
        <taxon>Eukaryota</taxon>
        <taxon>Metazoa</taxon>
        <taxon>Spiralia</taxon>
        <taxon>Lophotrochozoa</taxon>
        <taxon>Annelida</taxon>
        <taxon>Polychaeta</taxon>
        <taxon>Sedentaria</taxon>
        <taxon>Scolecida</taxon>
        <taxon>Capitellidae</taxon>
        <taxon>Capitella</taxon>
    </lineage>
</organism>
<evidence type="ECO:0000256" key="2">
    <source>
        <dbReference type="ARBA" id="ARBA00022525"/>
    </source>
</evidence>
<dbReference type="InterPro" id="IPR000884">
    <property type="entry name" value="TSP1_rpt"/>
</dbReference>
<feature type="domain" description="ADAMTS/ADAMTS-like Spacer 1" evidence="5">
    <location>
        <begin position="4"/>
        <end position="101"/>
    </location>
</feature>
<dbReference type="GO" id="GO:0005576">
    <property type="term" value="C:extracellular region"/>
    <property type="evidence" value="ECO:0007669"/>
    <property type="project" value="UniProtKB-SubCell"/>
</dbReference>
<dbReference type="GO" id="GO:0004222">
    <property type="term" value="F:metalloendopeptidase activity"/>
    <property type="evidence" value="ECO:0007669"/>
    <property type="project" value="TreeGrafter"/>
</dbReference>
<evidence type="ECO:0000313" key="7">
    <source>
        <dbReference type="EnsemblMetazoa" id="CapteP143145"/>
    </source>
</evidence>
<keyword evidence="8" id="KW-1185">Reference proteome</keyword>
<dbReference type="HOGENOM" id="CLU_677202_0_0_1"/>
<dbReference type="AlphaFoldDB" id="R7U005"/>
<dbReference type="InterPro" id="IPR010294">
    <property type="entry name" value="ADAMTS_spacer1"/>
</dbReference>
<dbReference type="PANTHER" id="PTHR13723">
    <property type="entry name" value="ADAMTS A DISINTEGRIN AND METALLOPROTEASE WITH THROMBOSPONDIN MOTIFS PROTEASE"/>
    <property type="match status" value="1"/>
</dbReference>
<comment type="subcellular location">
    <subcellularLocation>
        <location evidence="1">Secreted</location>
    </subcellularLocation>
</comment>
<dbReference type="Gene3D" id="2.60.120.830">
    <property type="match status" value="1"/>
</dbReference>
<evidence type="ECO:0000313" key="6">
    <source>
        <dbReference type="EMBL" id="ELT96535.1"/>
    </source>
</evidence>
<name>R7U005_CAPTE</name>
<dbReference type="GO" id="GO:0006508">
    <property type="term" value="P:proteolysis"/>
    <property type="evidence" value="ECO:0007669"/>
    <property type="project" value="TreeGrafter"/>
</dbReference>
<dbReference type="PROSITE" id="PS50092">
    <property type="entry name" value="TSP1"/>
    <property type="match status" value="3"/>
</dbReference>
<dbReference type="InterPro" id="IPR036383">
    <property type="entry name" value="TSP1_rpt_sf"/>
</dbReference>
<dbReference type="Pfam" id="PF19030">
    <property type="entry name" value="TSP1_ADAMTS"/>
    <property type="match status" value="4"/>
</dbReference>
<protein>
    <recommendedName>
        <fullName evidence="5">ADAMTS/ADAMTS-like Spacer 1 domain-containing protein</fullName>
    </recommendedName>
</protein>
<dbReference type="SUPFAM" id="SSF82895">
    <property type="entry name" value="TSP-1 type 1 repeat"/>
    <property type="match status" value="4"/>
</dbReference>